<evidence type="ECO:0000256" key="1">
    <source>
        <dbReference type="SAM" id="SignalP"/>
    </source>
</evidence>
<comment type="caution">
    <text evidence="2">The sequence shown here is derived from an EMBL/GenBank/DDBJ whole genome shotgun (WGS) entry which is preliminary data.</text>
</comment>
<accession>A0A511VAU3</accession>
<proteinExistence type="predicted"/>
<dbReference type="Proteomes" id="UP000321157">
    <property type="component" value="Unassembled WGS sequence"/>
</dbReference>
<protein>
    <submittedName>
        <fullName evidence="2">Uncharacterized protein</fullName>
    </submittedName>
</protein>
<gene>
    <name evidence="2" type="ORF">ADA01nite_35100</name>
</gene>
<keyword evidence="1" id="KW-0732">Signal</keyword>
<keyword evidence="3" id="KW-1185">Reference proteome</keyword>
<reference evidence="2 3" key="1">
    <citation type="submission" date="2019-07" db="EMBL/GenBank/DDBJ databases">
        <title>Whole genome shotgun sequence of Aneurinibacillus danicus NBRC 102444.</title>
        <authorList>
            <person name="Hosoyama A."/>
            <person name="Uohara A."/>
            <person name="Ohji S."/>
            <person name="Ichikawa N."/>
        </authorList>
    </citation>
    <scope>NUCLEOTIDE SEQUENCE [LARGE SCALE GENOMIC DNA]</scope>
    <source>
        <strain evidence="2 3">NBRC 102444</strain>
    </source>
</reference>
<organism evidence="2 3">
    <name type="scientific">Aneurinibacillus danicus</name>
    <dbReference type="NCBI Taxonomy" id="267746"/>
    <lineage>
        <taxon>Bacteria</taxon>
        <taxon>Bacillati</taxon>
        <taxon>Bacillota</taxon>
        <taxon>Bacilli</taxon>
        <taxon>Bacillales</taxon>
        <taxon>Paenibacillaceae</taxon>
        <taxon>Aneurinibacillus group</taxon>
        <taxon>Aneurinibacillus</taxon>
    </lineage>
</organism>
<dbReference type="AlphaFoldDB" id="A0A511VAU3"/>
<name>A0A511VAU3_9BACL</name>
<evidence type="ECO:0000313" key="3">
    <source>
        <dbReference type="Proteomes" id="UP000321157"/>
    </source>
</evidence>
<feature type="chain" id="PRO_5038711353" evidence="1">
    <location>
        <begin position="24"/>
        <end position="286"/>
    </location>
</feature>
<dbReference type="OrthoDB" id="2974679at2"/>
<dbReference type="RefSeq" id="WP_146811611.1">
    <property type="nucleotide sequence ID" value="NZ_BJXX01000165.1"/>
</dbReference>
<feature type="signal peptide" evidence="1">
    <location>
        <begin position="1"/>
        <end position="23"/>
    </location>
</feature>
<dbReference type="EMBL" id="BJXX01000165">
    <property type="protein sequence ID" value="GEN36050.1"/>
    <property type="molecule type" value="Genomic_DNA"/>
</dbReference>
<evidence type="ECO:0000313" key="2">
    <source>
        <dbReference type="EMBL" id="GEN36050.1"/>
    </source>
</evidence>
<sequence length="286" mass="31438">MKKTFAVVSSLAMLLAFSPVGSASTELVKSEPSKSVVSVSQSGNGKSLASEITKLDKQTLKANQRALKKQVDTLSDTEFDKFMHNYVKENKNYLSSSELTNRLNMLGIEFSMKDRATPEFSAQAIGVDQITLSSYSAKRGGDSYYRLYISWDSSVSEARPGSYDLVSIEWDPTVGAYYDANVGDTTKATKRDGSRRTSGIYLFNVLDNKLDFDTYATVYVTPKKSGWLEYGSKYTHTYSKTSTSTTVGAAFNYATAGSTGGLTYNVTLSETEASWDKWDDNAVNLP</sequence>